<keyword evidence="3" id="KW-1133">Transmembrane helix</keyword>
<feature type="domain" description="Fibronectin type-III" evidence="4">
    <location>
        <begin position="294"/>
        <end position="388"/>
    </location>
</feature>
<evidence type="ECO:0000256" key="3">
    <source>
        <dbReference type="SAM" id="Phobius"/>
    </source>
</evidence>
<evidence type="ECO:0000256" key="1">
    <source>
        <dbReference type="ARBA" id="ARBA00022737"/>
    </source>
</evidence>
<dbReference type="EMBL" id="LVZM01021272">
    <property type="protein sequence ID" value="OUC41564.1"/>
    <property type="molecule type" value="Genomic_DNA"/>
</dbReference>
<dbReference type="SMART" id="SM00060">
    <property type="entry name" value="FN3"/>
    <property type="match status" value="5"/>
</dbReference>
<keyword evidence="1" id="KW-0677">Repeat</keyword>
<dbReference type="InterPro" id="IPR013783">
    <property type="entry name" value="Ig-like_fold"/>
</dbReference>
<feature type="compositionally biased region" description="Basic and acidic residues" evidence="2">
    <location>
        <begin position="219"/>
        <end position="231"/>
    </location>
</feature>
<feature type="domain" description="Fibronectin type-III" evidence="4">
    <location>
        <begin position="38"/>
        <end position="134"/>
    </location>
</feature>
<dbReference type="AlphaFoldDB" id="A0A1Y3E8V6"/>
<proteinExistence type="predicted"/>
<feature type="domain" description="Fibronectin type-III" evidence="4">
    <location>
        <begin position="490"/>
        <end position="594"/>
    </location>
</feature>
<dbReference type="InterPro" id="IPR003961">
    <property type="entry name" value="FN3_dom"/>
</dbReference>
<name>A0A1Y3E8V6_9BILA</name>
<feature type="domain" description="Fibronectin type-III" evidence="4">
    <location>
        <begin position="196"/>
        <end position="290"/>
    </location>
</feature>
<evidence type="ECO:0000259" key="4">
    <source>
        <dbReference type="PROSITE" id="PS50853"/>
    </source>
</evidence>
<feature type="transmembrane region" description="Helical" evidence="3">
    <location>
        <begin position="631"/>
        <end position="653"/>
    </location>
</feature>
<feature type="compositionally biased region" description="Low complexity" evidence="2">
    <location>
        <begin position="185"/>
        <end position="201"/>
    </location>
</feature>
<feature type="region of interest" description="Disordered" evidence="2">
    <location>
        <begin position="185"/>
        <end position="233"/>
    </location>
</feature>
<keyword evidence="3" id="KW-0472">Membrane</keyword>
<gene>
    <name evidence="5" type="ORF">D917_03257</name>
</gene>
<dbReference type="Proteomes" id="UP000243006">
    <property type="component" value="Unassembled WGS sequence"/>
</dbReference>
<dbReference type="InterPro" id="IPR036116">
    <property type="entry name" value="FN3_sf"/>
</dbReference>
<reference evidence="5 6" key="1">
    <citation type="submission" date="2015-04" db="EMBL/GenBank/DDBJ databases">
        <title>Draft genome of the roundworm Trichinella nativa.</title>
        <authorList>
            <person name="Mitreva M."/>
        </authorList>
    </citation>
    <scope>NUCLEOTIDE SEQUENCE [LARGE SCALE GENOMIC DNA]</scope>
    <source>
        <strain evidence="5 6">ISS45</strain>
    </source>
</reference>
<sequence length="655" mass="71212">MRPPFVVGKPKATSIHLKWSAACNVTDKTNESVANTNAGADGSSNNNSSGGGCVAVDYELELDLNEPNDDNEEQHRQQQQVVEFQPKLVYVGPKTEYTVQALYPGRHYQLRVRACNSAGHGPWSDALICQTALAAPEPPQQLRLERCTSDSVSLSWQAPNSNNGSPVIQYRLHCARQSSSGEMAVAAASASSSSSSKQQTNSRRRRSSESTRSWLSSGSHDEDDRRVRTCSDETTSSEFIPFQSISCGNVLNYELRSLEADTEYSFCVQAVNGIGASAPSGQVLIRTKPGPPDYPFNVTAEALSVSEIAVTWEMPNCHGRPVLGFNLEIAPAPSGLTIPVPLPADSFYHTVGSLLPETAYRVRVQAFNECGASSYSPAVRVVTLSPPPLPPYVELASATYNQLKLRWTDRRSGSSDLVNLVNDTVVYNLEIENKNGTFSPVYEGSSANCKVTRLTECTVYKFRARSVSRVGGAGPWSEPFHFKTLRMAPPPFKNQVRVTDVGETGATVDWPACKPNFADGDKLAYQVSLNPVARLPAVPEVKVVYPFPINSHKFSNLIPGTQYQVKIIPIRICNVDGLEVPGPAASVTFTTLAVPVKKRVVQTTETVVEESAKARTMFGIFSAKLTDAQCAFVILFAFTALTIALACGIERFIKI</sequence>
<keyword evidence="3" id="KW-0812">Transmembrane</keyword>
<dbReference type="PANTHER" id="PTHR46708">
    <property type="entry name" value="TENASCIN"/>
    <property type="match status" value="1"/>
</dbReference>
<accession>A0A1Y3E8V6</accession>
<protein>
    <submittedName>
        <fullName evidence="5">Putative fibronectin type III domain protein</fullName>
    </submittedName>
</protein>
<feature type="domain" description="Fibronectin type-III" evidence="4">
    <location>
        <begin position="389"/>
        <end position="487"/>
    </location>
</feature>
<comment type="caution">
    <text evidence="5">The sequence shown here is derived from an EMBL/GenBank/DDBJ whole genome shotgun (WGS) entry which is preliminary data.</text>
</comment>
<dbReference type="CDD" id="cd00063">
    <property type="entry name" value="FN3"/>
    <property type="match status" value="5"/>
</dbReference>
<evidence type="ECO:0000313" key="6">
    <source>
        <dbReference type="Proteomes" id="UP000243006"/>
    </source>
</evidence>
<dbReference type="SUPFAM" id="SSF49265">
    <property type="entry name" value="Fibronectin type III"/>
    <property type="match status" value="3"/>
</dbReference>
<dbReference type="Gene3D" id="2.60.40.10">
    <property type="entry name" value="Immunoglobulins"/>
    <property type="match status" value="5"/>
</dbReference>
<organism evidence="5 6">
    <name type="scientific">Trichinella nativa</name>
    <dbReference type="NCBI Taxonomy" id="6335"/>
    <lineage>
        <taxon>Eukaryota</taxon>
        <taxon>Metazoa</taxon>
        <taxon>Ecdysozoa</taxon>
        <taxon>Nematoda</taxon>
        <taxon>Enoplea</taxon>
        <taxon>Dorylaimia</taxon>
        <taxon>Trichinellida</taxon>
        <taxon>Trichinellidae</taxon>
        <taxon>Trichinella</taxon>
    </lineage>
</organism>
<dbReference type="PROSITE" id="PS50853">
    <property type="entry name" value="FN3"/>
    <property type="match status" value="5"/>
</dbReference>
<dbReference type="InterPro" id="IPR050991">
    <property type="entry name" value="ECM_Regulatory_Proteins"/>
</dbReference>
<evidence type="ECO:0000313" key="5">
    <source>
        <dbReference type="EMBL" id="OUC41564.1"/>
    </source>
</evidence>
<dbReference type="Pfam" id="PF00041">
    <property type="entry name" value="fn3"/>
    <property type="match status" value="3"/>
</dbReference>
<evidence type="ECO:0000256" key="2">
    <source>
        <dbReference type="SAM" id="MobiDB-lite"/>
    </source>
</evidence>